<dbReference type="EMBL" id="SJSN01000004">
    <property type="protein sequence ID" value="TCD11027.1"/>
    <property type="molecule type" value="Genomic_DNA"/>
</dbReference>
<dbReference type="OrthoDB" id="213028at2"/>
<gene>
    <name evidence="1" type="ORF">EZ449_05875</name>
</gene>
<dbReference type="Proteomes" id="UP000291485">
    <property type="component" value="Unassembled WGS sequence"/>
</dbReference>
<reference evidence="1 2" key="1">
    <citation type="submission" date="2019-02" db="EMBL/GenBank/DDBJ databases">
        <title>Pedobacter sp. RP-3-11 sp. nov., isolated from Arctic soil.</title>
        <authorList>
            <person name="Dahal R.H."/>
        </authorList>
    </citation>
    <scope>NUCLEOTIDE SEQUENCE [LARGE SCALE GENOMIC DNA]</scope>
    <source>
        <strain evidence="1 2">RP-3-11</strain>
    </source>
</reference>
<dbReference type="SUPFAM" id="SSF46785">
    <property type="entry name" value="Winged helix' DNA-binding domain"/>
    <property type="match status" value="1"/>
</dbReference>
<dbReference type="PROSITE" id="PS51197">
    <property type="entry name" value="HTH_RRF2_2"/>
    <property type="match status" value="1"/>
</dbReference>
<dbReference type="Pfam" id="PF02082">
    <property type="entry name" value="Rrf2"/>
    <property type="match status" value="1"/>
</dbReference>
<sequence length="134" mass="14625">MNNIEFATALHILTLLAIFNENLSSAYIAGSININPAMVRKSLGVLRLHGLIETKEGNGGGSLLAKPADNVLLSDVYRAVNEALLLGKLNKPNPDCKVGKQINQHLTKLYNRADHALIKELSSITLADFCKRFD</sequence>
<dbReference type="InterPro" id="IPR000944">
    <property type="entry name" value="Tscrpt_reg_Rrf2"/>
</dbReference>
<proteinExistence type="predicted"/>
<keyword evidence="2" id="KW-1185">Reference proteome</keyword>
<evidence type="ECO:0000313" key="2">
    <source>
        <dbReference type="Proteomes" id="UP000291485"/>
    </source>
</evidence>
<dbReference type="PANTHER" id="PTHR33221">
    <property type="entry name" value="WINGED HELIX-TURN-HELIX TRANSCRIPTIONAL REGULATOR, RRF2 FAMILY"/>
    <property type="match status" value="1"/>
</dbReference>
<evidence type="ECO:0000313" key="1">
    <source>
        <dbReference type="EMBL" id="TCD11027.1"/>
    </source>
</evidence>
<dbReference type="Gene3D" id="1.10.10.10">
    <property type="entry name" value="Winged helix-like DNA-binding domain superfamily/Winged helix DNA-binding domain"/>
    <property type="match status" value="1"/>
</dbReference>
<protein>
    <submittedName>
        <fullName evidence="1">Rrf2 family transcriptional regulator</fullName>
    </submittedName>
</protein>
<accession>A0A4R0P8N2</accession>
<comment type="caution">
    <text evidence="1">The sequence shown here is derived from an EMBL/GenBank/DDBJ whole genome shotgun (WGS) entry which is preliminary data.</text>
</comment>
<dbReference type="GO" id="GO:0003700">
    <property type="term" value="F:DNA-binding transcription factor activity"/>
    <property type="evidence" value="ECO:0007669"/>
    <property type="project" value="TreeGrafter"/>
</dbReference>
<dbReference type="GO" id="GO:0005829">
    <property type="term" value="C:cytosol"/>
    <property type="evidence" value="ECO:0007669"/>
    <property type="project" value="TreeGrafter"/>
</dbReference>
<dbReference type="InterPro" id="IPR036388">
    <property type="entry name" value="WH-like_DNA-bd_sf"/>
</dbReference>
<dbReference type="PANTHER" id="PTHR33221:SF15">
    <property type="entry name" value="HTH-TYPE TRANSCRIPTIONAL REGULATOR YWGB-RELATED"/>
    <property type="match status" value="1"/>
</dbReference>
<dbReference type="InterPro" id="IPR036390">
    <property type="entry name" value="WH_DNA-bd_sf"/>
</dbReference>
<dbReference type="AlphaFoldDB" id="A0A4R0P8N2"/>
<dbReference type="RefSeq" id="WP_131557047.1">
    <property type="nucleotide sequence ID" value="NZ_SJSN01000004.1"/>
</dbReference>
<name>A0A4R0P8N2_9SPHI</name>
<organism evidence="1 2">
    <name type="scientific">Pedobacter frigidisoli</name>
    <dbReference type="NCBI Taxonomy" id="2530455"/>
    <lineage>
        <taxon>Bacteria</taxon>
        <taxon>Pseudomonadati</taxon>
        <taxon>Bacteroidota</taxon>
        <taxon>Sphingobacteriia</taxon>
        <taxon>Sphingobacteriales</taxon>
        <taxon>Sphingobacteriaceae</taxon>
        <taxon>Pedobacter</taxon>
    </lineage>
</organism>